<dbReference type="InterPro" id="IPR012337">
    <property type="entry name" value="RNaseH-like_sf"/>
</dbReference>
<sequence>MGELVKCLKPLQVATTVLSAEKNVSASIVHPIIRGLVRNHMEPLEADSAPITEFKIVVARDLEHRFCSEGAKEPPAKKTKEASGKDFLLGTSGASEKSNVDVAAVAQSEFDMYMRSPPLDNETDPMNWWRDNSKLFPTLSRLAQKFLAIPATSVPSAAGNIVNSKRSLLLPENVNRCSLTR</sequence>
<dbReference type="PANTHER" id="PTHR46169">
    <property type="entry name" value="DNA REPLICATION-RELATED ELEMENT FACTOR, ISOFORM A"/>
    <property type="match status" value="1"/>
</dbReference>
<dbReference type="AlphaFoldDB" id="A0A914BNW6"/>
<evidence type="ECO:0000313" key="2">
    <source>
        <dbReference type="EnsemblMetazoa" id="XP_038077401.1"/>
    </source>
</evidence>
<dbReference type="InterPro" id="IPR052717">
    <property type="entry name" value="Vacuolar_transposase_reg"/>
</dbReference>
<reference evidence="2" key="1">
    <citation type="submission" date="2022-11" db="UniProtKB">
        <authorList>
            <consortium name="EnsemblMetazoa"/>
        </authorList>
    </citation>
    <scope>IDENTIFICATION</scope>
</reference>
<evidence type="ECO:0000313" key="3">
    <source>
        <dbReference type="Proteomes" id="UP000887568"/>
    </source>
</evidence>
<dbReference type="Pfam" id="PF05699">
    <property type="entry name" value="Dimer_Tnp_hAT"/>
    <property type="match status" value="1"/>
</dbReference>
<dbReference type="EnsemblMetazoa" id="XM_038221473.1">
    <property type="protein sequence ID" value="XP_038077401.1"/>
    <property type="gene ID" value="LOC119745249"/>
</dbReference>
<dbReference type="GO" id="GO:0046983">
    <property type="term" value="F:protein dimerization activity"/>
    <property type="evidence" value="ECO:0007669"/>
    <property type="project" value="InterPro"/>
</dbReference>
<dbReference type="Proteomes" id="UP000887568">
    <property type="component" value="Unplaced"/>
</dbReference>
<dbReference type="PANTHER" id="PTHR46169:SF29">
    <property type="entry name" value="DNA REPLICATION-RELATED ELEMENT FACTOR, ISOFORM A"/>
    <property type="match status" value="1"/>
</dbReference>
<dbReference type="GO" id="GO:0005634">
    <property type="term" value="C:nucleus"/>
    <property type="evidence" value="ECO:0007669"/>
    <property type="project" value="TreeGrafter"/>
</dbReference>
<dbReference type="GeneID" id="119745249"/>
<organism evidence="2 3">
    <name type="scientific">Patiria miniata</name>
    <name type="common">Bat star</name>
    <name type="synonym">Asterina miniata</name>
    <dbReference type="NCBI Taxonomy" id="46514"/>
    <lineage>
        <taxon>Eukaryota</taxon>
        <taxon>Metazoa</taxon>
        <taxon>Echinodermata</taxon>
        <taxon>Eleutherozoa</taxon>
        <taxon>Asterozoa</taxon>
        <taxon>Asteroidea</taxon>
        <taxon>Valvatacea</taxon>
        <taxon>Valvatida</taxon>
        <taxon>Asterinidae</taxon>
        <taxon>Patiria</taxon>
    </lineage>
</organism>
<keyword evidence="3" id="KW-1185">Reference proteome</keyword>
<protein>
    <recommendedName>
        <fullName evidence="1">HAT C-terminal dimerisation domain-containing protein</fullName>
    </recommendedName>
</protein>
<dbReference type="OrthoDB" id="10023994at2759"/>
<accession>A0A914BNW6</accession>
<name>A0A914BNW6_PATMI</name>
<proteinExistence type="predicted"/>
<evidence type="ECO:0000259" key="1">
    <source>
        <dbReference type="Pfam" id="PF05699"/>
    </source>
</evidence>
<dbReference type="SUPFAM" id="SSF53098">
    <property type="entry name" value="Ribonuclease H-like"/>
    <property type="match status" value="1"/>
</dbReference>
<dbReference type="GO" id="GO:0006357">
    <property type="term" value="P:regulation of transcription by RNA polymerase II"/>
    <property type="evidence" value="ECO:0007669"/>
    <property type="project" value="TreeGrafter"/>
</dbReference>
<dbReference type="InterPro" id="IPR008906">
    <property type="entry name" value="HATC_C_dom"/>
</dbReference>
<dbReference type="RefSeq" id="XP_038077401.1">
    <property type="nucleotide sequence ID" value="XM_038221473.1"/>
</dbReference>
<feature type="domain" description="HAT C-terminal dimerisation" evidence="1">
    <location>
        <begin position="109"/>
        <end position="177"/>
    </location>
</feature>